<protein>
    <submittedName>
        <fullName evidence="1">Uncharacterized protein</fullName>
    </submittedName>
</protein>
<sequence length="62" mass="7216">MCQGTFFHLNVRKEVNMINFDEEIAKFQPSLEVDQAEDVINNNDLSDITDIIKTMLKDLKDK</sequence>
<reference evidence="1 2" key="1">
    <citation type="submission" date="2020-01" db="EMBL/GenBank/DDBJ databases">
        <title>Genome analysis of Anaerocolumna sp. CBA3638.</title>
        <authorList>
            <person name="Kim J."/>
            <person name="Roh S.W."/>
        </authorList>
    </citation>
    <scope>NUCLEOTIDE SEQUENCE [LARGE SCALE GENOMIC DNA]</scope>
    <source>
        <strain evidence="1 2">CBA3638</strain>
    </source>
</reference>
<dbReference type="EMBL" id="CP048000">
    <property type="protein sequence ID" value="QHQ59543.1"/>
    <property type="molecule type" value="Genomic_DNA"/>
</dbReference>
<keyword evidence="2" id="KW-1185">Reference proteome</keyword>
<proteinExistence type="predicted"/>
<dbReference type="AlphaFoldDB" id="A0A6P1TGJ3"/>
<dbReference type="Proteomes" id="UP000464314">
    <property type="component" value="Chromosome"/>
</dbReference>
<accession>A0A6P1TGJ3</accession>
<evidence type="ECO:0000313" key="2">
    <source>
        <dbReference type="Proteomes" id="UP000464314"/>
    </source>
</evidence>
<organism evidence="1 2">
    <name type="scientific">Anaerocolumna sedimenticola</name>
    <dbReference type="NCBI Taxonomy" id="2696063"/>
    <lineage>
        <taxon>Bacteria</taxon>
        <taxon>Bacillati</taxon>
        <taxon>Bacillota</taxon>
        <taxon>Clostridia</taxon>
        <taxon>Lachnospirales</taxon>
        <taxon>Lachnospiraceae</taxon>
        <taxon>Anaerocolumna</taxon>
    </lineage>
</organism>
<dbReference type="RefSeq" id="WP_202621671.1">
    <property type="nucleotide sequence ID" value="NZ_CP048000.1"/>
</dbReference>
<gene>
    <name evidence="1" type="ORF">Ana3638_00980</name>
</gene>
<evidence type="ECO:0000313" key="1">
    <source>
        <dbReference type="EMBL" id="QHQ59543.1"/>
    </source>
</evidence>
<dbReference type="KEGG" id="anr:Ana3638_00980"/>
<name>A0A6P1TGJ3_9FIRM</name>